<evidence type="ECO:0000313" key="2">
    <source>
        <dbReference type="Proteomes" id="UP001234602"/>
    </source>
</evidence>
<dbReference type="Pfam" id="PF03682">
    <property type="entry name" value="UPF0158"/>
    <property type="match status" value="1"/>
</dbReference>
<dbReference type="RefSeq" id="WP_289319598.1">
    <property type="nucleotide sequence ID" value="NZ_JAUCEY010000008.1"/>
</dbReference>
<dbReference type="AlphaFoldDB" id="A0AAW7I9G0"/>
<accession>A0AAW7I9G0</accession>
<name>A0AAW7I9G0_9BACI</name>
<dbReference type="InterPro" id="IPR005361">
    <property type="entry name" value="UPF0158"/>
</dbReference>
<protein>
    <submittedName>
        <fullName evidence="1">UPF0158 family protein</fullName>
    </submittedName>
</protein>
<gene>
    <name evidence="1" type="ORF">QUF89_06950</name>
</gene>
<comment type="caution">
    <text evidence="1">The sequence shown here is derived from an EMBL/GenBank/DDBJ whole genome shotgun (WGS) entry which is preliminary data.</text>
</comment>
<organism evidence="1 2">
    <name type="scientific">Peribacillus simplex</name>
    <dbReference type="NCBI Taxonomy" id="1478"/>
    <lineage>
        <taxon>Bacteria</taxon>
        <taxon>Bacillati</taxon>
        <taxon>Bacillota</taxon>
        <taxon>Bacilli</taxon>
        <taxon>Bacillales</taxon>
        <taxon>Bacillaceae</taxon>
        <taxon>Peribacillus</taxon>
    </lineage>
</organism>
<dbReference type="Proteomes" id="UP001234602">
    <property type="component" value="Unassembled WGS sequence"/>
</dbReference>
<proteinExistence type="predicted"/>
<reference evidence="1" key="1">
    <citation type="submission" date="2023-06" db="EMBL/GenBank/DDBJ databases">
        <title>Comparative genomics of Bacillaceae isolates and their secondary metabolite potential.</title>
        <authorList>
            <person name="Song L."/>
            <person name="Nielsen L.J."/>
            <person name="Mohite O."/>
            <person name="Xu X."/>
            <person name="Weber T."/>
            <person name="Kovacs A.T."/>
        </authorList>
    </citation>
    <scope>NUCLEOTIDE SEQUENCE</scope>
    <source>
        <strain evidence="1">D8_B_37</strain>
    </source>
</reference>
<evidence type="ECO:0000313" key="1">
    <source>
        <dbReference type="EMBL" id="MDM5451939.1"/>
    </source>
</evidence>
<dbReference type="EMBL" id="JAUCEY010000008">
    <property type="protein sequence ID" value="MDM5451939.1"/>
    <property type="molecule type" value="Genomic_DNA"/>
</dbReference>
<sequence length="156" mass="18815">MKNPVKIQAIIEELEMQFDESRTFLNVKTGEIISVTLDDLRAAEDEEEFGHLPEWEQEDRKVANDVYENFENYKELPTKYEVNEYEIIEDFCFTVSDERKQDKLLSSIKGKGAFRRFKDKIIDFEMEDQWYSYRDERYKQIAIKWCLDNNIDVIDK</sequence>